<evidence type="ECO:0000256" key="4">
    <source>
        <dbReference type="ARBA" id="ARBA00023136"/>
    </source>
</evidence>
<dbReference type="InterPro" id="IPR022764">
    <property type="entry name" value="Peptidase_S54_rhomboid_dom"/>
</dbReference>
<feature type="domain" description="Peptidase S54 rhomboid" evidence="7">
    <location>
        <begin position="75"/>
        <end position="249"/>
    </location>
</feature>
<dbReference type="EMBL" id="BIFT01000002">
    <property type="protein sequence ID" value="GCE31633.1"/>
    <property type="molecule type" value="Genomic_DNA"/>
</dbReference>
<protein>
    <recommendedName>
        <fullName evidence="7">Peptidase S54 rhomboid domain-containing protein</fullName>
    </recommendedName>
</protein>
<dbReference type="RefSeq" id="WP_126631577.1">
    <property type="nucleotide sequence ID" value="NZ_BIFT01000002.1"/>
</dbReference>
<keyword evidence="9" id="KW-1185">Reference proteome</keyword>
<feature type="transmembrane region" description="Helical" evidence="6">
    <location>
        <begin position="141"/>
        <end position="158"/>
    </location>
</feature>
<dbReference type="GO" id="GO:0016020">
    <property type="term" value="C:membrane"/>
    <property type="evidence" value="ECO:0007669"/>
    <property type="project" value="UniProtKB-SubCell"/>
</dbReference>
<feature type="transmembrane region" description="Helical" evidence="6">
    <location>
        <begin position="115"/>
        <end position="135"/>
    </location>
</feature>
<dbReference type="AlphaFoldDB" id="A0A402BJW6"/>
<feature type="transmembrane region" description="Helical" evidence="6">
    <location>
        <begin position="238"/>
        <end position="256"/>
    </location>
</feature>
<sequence length="261" mass="28990">MNTFKDNSRNTYTHNDEASQKKPTRLNLRQEIALRPLPFLPLLVILLSTIFVIWMQFSPVVLQTLQRDPHALAAGQWWRILSPLLVDSDGWVQLLTVSIGFICVGIPAQHWLGWWRWLLLFCSGALAGEIMGYLWQPYGGGNSIALFGLMGGMLILLLRSKEPQFFLPVFFAIFEVSSLIGQSTGSIWISIVLWIVGSVLLRILSPRAGGLRLLLWLAIVICLIGVISLSILHDIHGIALLAGMVVGGLLSLLSPVREAQM</sequence>
<feature type="region of interest" description="Disordered" evidence="5">
    <location>
        <begin position="1"/>
        <end position="23"/>
    </location>
</feature>
<feature type="transmembrane region" description="Helical" evidence="6">
    <location>
        <begin position="165"/>
        <end position="181"/>
    </location>
</feature>
<reference evidence="9" key="1">
    <citation type="submission" date="2018-12" db="EMBL/GenBank/DDBJ databases">
        <title>Tengunoibacter tsumagoiensis gen. nov., sp. nov., Dictyobacter kobayashii sp. nov., D. alpinus sp. nov., and D. joshuensis sp. nov. and description of Dictyobacteraceae fam. nov. within the order Ktedonobacterales isolated from Tengu-no-mugimeshi.</title>
        <authorList>
            <person name="Wang C.M."/>
            <person name="Zheng Y."/>
            <person name="Sakai Y."/>
            <person name="Toyoda A."/>
            <person name="Minakuchi Y."/>
            <person name="Abe K."/>
            <person name="Yokota A."/>
            <person name="Yabe S."/>
        </authorList>
    </citation>
    <scope>NUCLEOTIDE SEQUENCE [LARGE SCALE GENOMIC DNA]</scope>
    <source>
        <strain evidence="9">Uno16</strain>
    </source>
</reference>
<accession>A0A402BJW6</accession>
<feature type="transmembrane region" description="Helical" evidence="6">
    <location>
        <begin position="90"/>
        <end position="108"/>
    </location>
</feature>
<comment type="caution">
    <text evidence="8">The sequence shown here is derived from an EMBL/GenBank/DDBJ whole genome shotgun (WGS) entry which is preliminary data.</text>
</comment>
<dbReference type="InterPro" id="IPR035952">
    <property type="entry name" value="Rhomboid-like_sf"/>
</dbReference>
<feature type="transmembrane region" description="Helical" evidence="6">
    <location>
        <begin position="187"/>
        <end position="204"/>
    </location>
</feature>
<keyword evidence="3 6" id="KW-1133">Transmembrane helix</keyword>
<evidence type="ECO:0000256" key="1">
    <source>
        <dbReference type="ARBA" id="ARBA00004141"/>
    </source>
</evidence>
<evidence type="ECO:0000256" key="5">
    <source>
        <dbReference type="SAM" id="MobiDB-lite"/>
    </source>
</evidence>
<feature type="compositionally biased region" description="Polar residues" evidence="5">
    <location>
        <begin position="1"/>
        <end position="13"/>
    </location>
</feature>
<evidence type="ECO:0000259" key="7">
    <source>
        <dbReference type="Pfam" id="PF01694"/>
    </source>
</evidence>
<evidence type="ECO:0000313" key="8">
    <source>
        <dbReference type="EMBL" id="GCE31633.1"/>
    </source>
</evidence>
<feature type="transmembrane region" description="Helical" evidence="6">
    <location>
        <begin position="213"/>
        <end position="232"/>
    </location>
</feature>
<feature type="transmembrane region" description="Helical" evidence="6">
    <location>
        <begin position="37"/>
        <end position="57"/>
    </location>
</feature>
<comment type="subcellular location">
    <subcellularLocation>
        <location evidence="1">Membrane</location>
        <topology evidence="1">Multi-pass membrane protein</topology>
    </subcellularLocation>
</comment>
<dbReference type="Gene3D" id="1.20.1540.10">
    <property type="entry name" value="Rhomboid-like"/>
    <property type="match status" value="1"/>
</dbReference>
<evidence type="ECO:0000256" key="3">
    <source>
        <dbReference type="ARBA" id="ARBA00022989"/>
    </source>
</evidence>
<name>A0A402BJW6_9CHLR</name>
<keyword evidence="2 6" id="KW-0812">Transmembrane</keyword>
<dbReference type="OrthoDB" id="9813074at2"/>
<evidence type="ECO:0000256" key="6">
    <source>
        <dbReference type="SAM" id="Phobius"/>
    </source>
</evidence>
<dbReference type="SUPFAM" id="SSF144091">
    <property type="entry name" value="Rhomboid-like"/>
    <property type="match status" value="1"/>
</dbReference>
<dbReference type="GO" id="GO:0004252">
    <property type="term" value="F:serine-type endopeptidase activity"/>
    <property type="evidence" value="ECO:0007669"/>
    <property type="project" value="InterPro"/>
</dbReference>
<organism evidence="8 9">
    <name type="scientific">Dictyobacter alpinus</name>
    <dbReference type="NCBI Taxonomy" id="2014873"/>
    <lineage>
        <taxon>Bacteria</taxon>
        <taxon>Bacillati</taxon>
        <taxon>Chloroflexota</taxon>
        <taxon>Ktedonobacteria</taxon>
        <taxon>Ktedonobacterales</taxon>
        <taxon>Dictyobacteraceae</taxon>
        <taxon>Dictyobacter</taxon>
    </lineage>
</organism>
<keyword evidence="4 6" id="KW-0472">Membrane</keyword>
<dbReference type="Proteomes" id="UP000287171">
    <property type="component" value="Unassembled WGS sequence"/>
</dbReference>
<evidence type="ECO:0000256" key="2">
    <source>
        <dbReference type="ARBA" id="ARBA00022692"/>
    </source>
</evidence>
<dbReference type="Pfam" id="PF01694">
    <property type="entry name" value="Rhomboid"/>
    <property type="match status" value="1"/>
</dbReference>
<evidence type="ECO:0000313" key="9">
    <source>
        <dbReference type="Proteomes" id="UP000287171"/>
    </source>
</evidence>
<proteinExistence type="predicted"/>
<gene>
    <name evidence="8" type="ORF">KDA_71170</name>
</gene>